<feature type="region of interest" description="Disordered" evidence="1">
    <location>
        <begin position="270"/>
        <end position="295"/>
    </location>
</feature>
<dbReference type="EMBL" id="BMAR01000045">
    <property type="protein sequence ID" value="GFR51074.1"/>
    <property type="molecule type" value="Genomic_DNA"/>
</dbReference>
<reference evidence="2 3" key="1">
    <citation type="journal article" date="2021" name="Sci. Rep.">
        <title>Genome sequencing of the multicellular alga Astrephomene provides insights into convergent evolution of germ-soma differentiation.</title>
        <authorList>
            <person name="Yamashita S."/>
            <person name="Yamamoto K."/>
            <person name="Matsuzaki R."/>
            <person name="Suzuki S."/>
            <person name="Yamaguchi H."/>
            <person name="Hirooka S."/>
            <person name="Minakuchi Y."/>
            <person name="Miyagishima S."/>
            <person name="Kawachi M."/>
            <person name="Toyoda A."/>
            <person name="Nozaki H."/>
        </authorList>
    </citation>
    <scope>NUCLEOTIDE SEQUENCE [LARGE SCALE GENOMIC DNA]</scope>
    <source>
        <strain evidence="2 3">NIES-4017</strain>
    </source>
</reference>
<comment type="caution">
    <text evidence="2">The sequence shown here is derived from an EMBL/GenBank/DDBJ whole genome shotgun (WGS) entry which is preliminary data.</text>
</comment>
<evidence type="ECO:0000256" key="1">
    <source>
        <dbReference type="SAM" id="MobiDB-lite"/>
    </source>
</evidence>
<name>A0AAD3DZX0_9CHLO</name>
<dbReference type="PROSITE" id="PS51257">
    <property type="entry name" value="PROKAR_LIPOPROTEIN"/>
    <property type="match status" value="1"/>
</dbReference>
<dbReference type="AlphaFoldDB" id="A0AAD3DZX0"/>
<organism evidence="2 3">
    <name type="scientific">Astrephomene gubernaculifera</name>
    <dbReference type="NCBI Taxonomy" id="47775"/>
    <lineage>
        <taxon>Eukaryota</taxon>
        <taxon>Viridiplantae</taxon>
        <taxon>Chlorophyta</taxon>
        <taxon>core chlorophytes</taxon>
        <taxon>Chlorophyceae</taxon>
        <taxon>CS clade</taxon>
        <taxon>Chlamydomonadales</taxon>
        <taxon>Astrephomenaceae</taxon>
        <taxon>Astrephomene</taxon>
    </lineage>
</organism>
<sequence length="295" mass="32474">MDNKALSPACAVLLSNVAFFACQNTIVKPLPGNNSAPATSLPGDGEEALGFAELPPPKAPRFDIRHDTVPGSGHSALSGRKDTADVGAEDTNVQSRGWRPGEMWEREQLQLMVRYVASLSPSDPINTRGVIALLGLAELPDPNRAIFNKVKRKLFSVRHQLSNGADPLAGRAQLAGRMAHRTYRWRDWLRGAFLQLPNREGTLHDVAAILESDPDISPKLDRRPDSVAVTVPRWRANMWRFISKVPEVVNTGRKPGRLVVYRYDEEVARQLPGGRGPRVPKKGQQGLPHLGKESN</sequence>
<evidence type="ECO:0000313" key="3">
    <source>
        <dbReference type="Proteomes" id="UP001054857"/>
    </source>
</evidence>
<protein>
    <submittedName>
        <fullName evidence="2">Uncharacterized protein</fullName>
    </submittedName>
</protein>
<dbReference type="Proteomes" id="UP001054857">
    <property type="component" value="Unassembled WGS sequence"/>
</dbReference>
<gene>
    <name evidence="2" type="ORF">Agub_g13399</name>
</gene>
<accession>A0AAD3DZX0</accession>
<proteinExistence type="predicted"/>
<feature type="region of interest" description="Disordered" evidence="1">
    <location>
        <begin position="37"/>
        <end position="96"/>
    </location>
</feature>
<keyword evidence="3" id="KW-1185">Reference proteome</keyword>
<evidence type="ECO:0000313" key="2">
    <source>
        <dbReference type="EMBL" id="GFR51074.1"/>
    </source>
</evidence>